<evidence type="ECO:0000313" key="1">
    <source>
        <dbReference type="EMBL" id="MBA9078421.1"/>
    </source>
</evidence>
<protein>
    <submittedName>
        <fullName evidence="1">Uncharacterized protein</fullName>
    </submittedName>
</protein>
<evidence type="ECO:0000313" key="2">
    <source>
        <dbReference type="Proteomes" id="UP000563094"/>
    </source>
</evidence>
<sequence length="142" mass="16419">MVLTYFQNHVVTISYDDEAQLGIAEWNGFLNTHEFREAITACLALMEEHKPLRWLGDNRKMKAIRQVDQEWFVEEVLPRLYASSLRRNATLVSEDFFNKTAVEQMYKRAEGLGDLVTKEFGNKPHAMAWLLEPVSSALQQQG</sequence>
<comment type="caution">
    <text evidence="1">The sequence shown here is derived from an EMBL/GenBank/DDBJ whole genome shotgun (WGS) entry which is preliminary data.</text>
</comment>
<organism evidence="1 2">
    <name type="scientific">Rufibacter quisquiliarum</name>
    <dbReference type="NCBI Taxonomy" id="1549639"/>
    <lineage>
        <taxon>Bacteria</taxon>
        <taxon>Pseudomonadati</taxon>
        <taxon>Bacteroidota</taxon>
        <taxon>Cytophagia</taxon>
        <taxon>Cytophagales</taxon>
        <taxon>Hymenobacteraceae</taxon>
        <taxon>Rufibacter</taxon>
    </lineage>
</organism>
<dbReference type="EMBL" id="JACJIQ010000013">
    <property type="protein sequence ID" value="MBA9078421.1"/>
    <property type="molecule type" value="Genomic_DNA"/>
</dbReference>
<dbReference type="AlphaFoldDB" id="A0A839GXH6"/>
<gene>
    <name evidence="1" type="ORF">FHS90_003149</name>
</gene>
<name>A0A839GXH6_9BACT</name>
<keyword evidence="2" id="KW-1185">Reference proteome</keyword>
<reference evidence="1 2" key="1">
    <citation type="submission" date="2020-08" db="EMBL/GenBank/DDBJ databases">
        <title>Genomic Encyclopedia of Type Strains, Phase IV (KMG-IV): sequencing the most valuable type-strain genomes for metagenomic binning, comparative biology and taxonomic classification.</title>
        <authorList>
            <person name="Goeker M."/>
        </authorList>
    </citation>
    <scope>NUCLEOTIDE SEQUENCE [LARGE SCALE GENOMIC DNA]</scope>
    <source>
        <strain evidence="1 2">DSM 29854</strain>
    </source>
</reference>
<dbReference type="Proteomes" id="UP000563094">
    <property type="component" value="Unassembled WGS sequence"/>
</dbReference>
<proteinExistence type="predicted"/>
<dbReference type="RefSeq" id="WP_182513654.1">
    <property type="nucleotide sequence ID" value="NZ_JACJIQ010000013.1"/>
</dbReference>
<accession>A0A839GXH6</accession>